<dbReference type="HOGENOM" id="CLU_003827_19_0_0"/>
<dbReference type="Proteomes" id="UP000013893">
    <property type="component" value="Chromosome"/>
</dbReference>
<evidence type="ECO:0000256" key="2">
    <source>
        <dbReference type="ARBA" id="ARBA00004141"/>
    </source>
</evidence>
<dbReference type="Pfam" id="PF08022">
    <property type="entry name" value="FAD_binding_8"/>
    <property type="match status" value="1"/>
</dbReference>
<dbReference type="SUPFAM" id="SSF63380">
    <property type="entry name" value="Riboflavin synthase domain-like"/>
    <property type="match status" value="1"/>
</dbReference>
<feature type="domain" description="FAD-binding FR-type" evidence="14">
    <location>
        <begin position="239"/>
        <end position="340"/>
    </location>
</feature>
<evidence type="ECO:0000256" key="13">
    <source>
        <dbReference type="SAM" id="Phobius"/>
    </source>
</evidence>
<evidence type="ECO:0000256" key="8">
    <source>
        <dbReference type="ARBA" id="ARBA00022989"/>
    </source>
</evidence>
<organism evidence="15 16">
    <name type="scientific">Candidatus Saccharimonas aalborgensis</name>
    <dbReference type="NCBI Taxonomy" id="1332188"/>
    <lineage>
        <taxon>Bacteria</taxon>
        <taxon>Candidatus Saccharimonadota</taxon>
        <taxon>Candidatus Saccharimonadia</taxon>
        <taxon>Candidatus Saccharimonadales</taxon>
        <taxon>Candidatus Saccharimonadaceae</taxon>
        <taxon>Candidatus Saccharimonas</taxon>
    </lineage>
</organism>
<dbReference type="Gene3D" id="3.40.50.80">
    <property type="entry name" value="Nucleotide-binding domain of ferredoxin-NADP reductase (FNR) module"/>
    <property type="match status" value="1"/>
</dbReference>
<evidence type="ECO:0000256" key="12">
    <source>
        <dbReference type="ARBA" id="ARBA00023136"/>
    </source>
</evidence>
<dbReference type="PANTHER" id="PTHR47354:SF8">
    <property type="entry name" value="1,2-PHENYLACETYL-COA EPOXIDASE, SUBUNIT E"/>
    <property type="match status" value="1"/>
</dbReference>
<feature type="transmembrane region" description="Helical" evidence="13">
    <location>
        <begin position="153"/>
        <end position="175"/>
    </location>
</feature>
<evidence type="ECO:0000256" key="9">
    <source>
        <dbReference type="ARBA" id="ARBA00023002"/>
    </source>
</evidence>
<gene>
    <name evidence="15" type="ORF">L336_0483</name>
</gene>
<keyword evidence="4 13" id="KW-0812">Transmembrane</keyword>
<dbReference type="PRINTS" id="PR00410">
    <property type="entry name" value="PHEHYDRXLASE"/>
</dbReference>
<accession>R4PMP6</accession>
<keyword evidence="12 13" id="KW-0472">Membrane</keyword>
<dbReference type="InterPro" id="IPR013112">
    <property type="entry name" value="FAD-bd_8"/>
</dbReference>
<evidence type="ECO:0000256" key="1">
    <source>
        <dbReference type="ARBA" id="ARBA00001974"/>
    </source>
</evidence>
<evidence type="ECO:0000256" key="10">
    <source>
        <dbReference type="ARBA" id="ARBA00023004"/>
    </source>
</evidence>
<evidence type="ECO:0000256" key="3">
    <source>
        <dbReference type="ARBA" id="ARBA00022630"/>
    </source>
</evidence>
<dbReference type="GO" id="GO:0016491">
    <property type="term" value="F:oxidoreductase activity"/>
    <property type="evidence" value="ECO:0007669"/>
    <property type="project" value="UniProtKB-KW"/>
</dbReference>
<sequence>MHNSTRKQVTISFRLGSLIGWAMIAVLTLIPVFLWWRIQTGNLWGTPGQTMENIGLISGIVGTVLYSLSLVLMTRMRILEWLFDGLNHVYITHHIVGSFSLIFTLLHPLGLALMRSESSVRDAALFLLPGGLTPWSALFDTSHVLHGVVLDKWAIFMGILALWLMVGLLLVTIFIKLPYRIWLISHKFLGLVFLMIALHIFFIQSDTSDDTLLKWYLLGAVVVGCIAFIYRTLMGQILIRKYHFVVDRVSDLGSGVVRFYLTPNGRAFNYMSGQFVFIRFLHTAGVGREWHPFSISSSSQVDSDLQLSIKSLGDYTSRLLQVQPGTIAEVEGAYGKFNYANYDNRDQVWIAGGIGITPFISMIKDLPSVGYRVYLFYSVKTRSEIIDWELLASEVALRRDVLCVVPFIGDEQGSLLDLDYIERVSGTIVGRDVYLCGPPSMMRALKVQLQDRGVPRTSIHSEEFSM</sequence>
<dbReference type="Pfam" id="PF00175">
    <property type="entry name" value="NAD_binding_1"/>
    <property type="match status" value="1"/>
</dbReference>
<evidence type="ECO:0000256" key="7">
    <source>
        <dbReference type="ARBA" id="ARBA00022827"/>
    </source>
</evidence>
<feature type="transmembrane region" description="Helical" evidence="13">
    <location>
        <begin position="85"/>
        <end position="106"/>
    </location>
</feature>
<dbReference type="PANTHER" id="PTHR47354">
    <property type="entry name" value="NADH OXIDOREDUCTASE HCR"/>
    <property type="match status" value="1"/>
</dbReference>
<dbReference type="RefSeq" id="WP_015641639.1">
    <property type="nucleotide sequence ID" value="NC_021219.1"/>
</dbReference>
<keyword evidence="3" id="KW-0285">Flavoprotein</keyword>
<dbReference type="GO" id="GO:0050660">
    <property type="term" value="F:flavin adenine dinucleotide binding"/>
    <property type="evidence" value="ECO:0007669"/>
    <property type="project" value="TreeGrafter"/>
</dbReference>
<dbReference type="EMBL" id="CP005957">
    <property type="protein sequence ID" value="AGL62189.1"/>
    <property type="molecule type" value="Genomic_DNA"/>
</dbReference>
<keyword evidence="6" id="KW-0479">Metal-binding</keyword>
<dbReference type="InterPro" id="IPR050415">
    <property type="entry name" value="MRET"/>
</dbReference>
<dbReference type="AlphaFoldDB" id="R4PMP6"/>
<feature type="transmembrane region" description="Helical" evidence="13">
    <location>
        <begin position="54"/>
        <end position="73"/>
    </location>
</feature>
<keyword evidence="7" id="KW-0274">FAD</keyword>
<evidence type="ECO:0000256" key="11">
    <source>
        <dbReference type="ARBA" id="ARBA00023014"/>
    </source>
</evidence>
<dbReference type="GO" id="GO:0016020">
    <property type="term" value="C:membrane"/>
    <property type="evidence" value="ECO:0007669"/>
    <property type="project" value="UniProtKB-SubCell"/>
</dbReference>
<dbReference type="SUPFAM" id="SSF52343">
    <property type="entry name" value="Ferredoxin reductase-like, C-terminal NADP-linked domain"/>
    <property type="match status" value="1"/>
</dbReference>
<keyword evidence="8 13" id="KW-1133">Transmembrane helix</keyword>
<protein>
    <submittedName>
        <fullName evidence="15">Putative Ferric reductase like transmembrane component family</fullName>
    </submittedName>
</protein>
<proteinExistence type="predicted"/>
<dbReference type="PROSITE" id="PS51384">
    <property type="entry name" value="FAD_FR"/>
    <property type="match status" value="1"/>
</dbReference>
<dbReference type="InterPro" id="IPR013130">
    <property type="entry name" value="Fe3_Rdtase_TM_dom"/>
</dbReference>
<dbReference type="OrthoDB" id="9792185at2"/>
<reference evidence="15 16" key="1">
    <citation type="journal article" date="2013" name="Nat. Biotechnol.">
        <title>Genome sequences of rare, uncultured bacteria obtained by differential coverage binning of multiple metagenomes.</title>
        <authorList>
            <person name="Albertsen M."/>
            <person name="Hugenholtz P."/>
            <person name="Skarshewski A."/>
            <person name="Nielsen K.L."/>
            <person name="Tyson G.W."/>
            <person name="Nielsen P.H."/>
        </authorList>
    </citation>
    <scope>NUCLEOTIDE SEQUENCE [LARGE SCALE GENOMIC DNA]</scope>
    <source>
        <strain evidence="15">TM71</strain>
    </source>
</reference>
<keyword evidence="11" id="KW-0411">Iron-sulfur</keyword>
<keyword evidence="5" id="KW-0001">2Fe-2S</keyword>
<keyword evidence="9" id="KW-0560">Oxidoreductase</keyword>
<dbReference type="InterPro" id="IPR017927">
    <property type="entry name" value="FAD-bd_FR_type"/>
</dbReference>
<dbReference type="GO" id="GO:0051537">
    <property type="term" value="F:2 iron, 2 sulfur cluster binding"/>
    <property type="evidence" value="ECO:0007669"/>
    <property type="project" value="UniProtKB-KW"/>
</dbReference>
<keyword evidence="10" id="KW-0408">Iron</keyword>
<comment type="subcellular location">
    <subcellularLocation>
        <location evidence="2">Membrane</location>
        <topology evidence="2">Multi-pass membrane protein</topology>
    </subcellularLocation>
</comment>
<evidence type="ECO:0000313" key="16">
    <source>
        <dbReference type="Proteomes" id="UP000013893"/>
    </source>
</evidence>
<name>R4PMP6_9BACT</name>
<evidence type="ECO:0000256" key="5">
    <source>
        <dbReference type="ARBA" id="ARBA00022714"/>
    </source>
</evidence>
<comment type="cofactor">
    <cofactor evidence="1">
        <name>FAD</name>
        <dbReference type="ChEBI" id="CHEBI:57692"/>
    </cofactor>
</comment>
<feature type="transmembrane region" description="Helical" evidence="13">
    <location>
        <begin position="12"/>
        <end position="34"/>
    </location>
</feature>
<evidence type="ECO:0000313" key="15">
    <source>
        <dbReference type="EMBL" id="AGL62189.1"/>
    </source>
</evidence>
<dbReference type="Gene3D" id="2.40.30.10">
    <property type="entry name" value="Translation factors"/>
    <property type="match status" value="1"/>
</dbReference>
<keyword evidence="16" id="KW-1185">Reference proteome</keyword>
<feature type="transmembrane region" description="Helical" evidence="13">
    <location>
        <begin position="215"/>
        <end position="233"/>
    </location>
</feature>
<feature type="transmembrane region" description="Helical" evidence="13">
    <location>
        <begin position="182"/>
        <end position="203"/>
    </location>
</feature>
<dbReference type="GO" id="GO:0046872">
    <property type="term" value="F:metal ion binding"/>
    <property type="evidence" value="ECO:0007669"/>
    <property type="project" value="UniProtKB-KW"/>
</dbReference>
<dbReference type="InterPro" id="IPR001433">
    <property type="entry name" value="OxRdtase_FAD/NAD-bd"/>
</dbReference>
<dbReference type="Pfam" id="PF01794">
    <property type="entry name" value="Ferric_reduct"/>
    <property type="match status" value="1"/>
</dbReference>
<dbReference type="InterPro" id="IPR017938">
    <property type="entry name" value="Riboflavin_synthase-like_b-brl"/>
</dbReference>
<evidence type="ECO:0000259" key="14">
    <source>
        <dbReference type="PROSITE" id="PS51384"/>
    </source>
</evidence>
<dbReference type="InterPro" id="IPR039261">
    <property type="entry name" value="FNR_nucleotide-bd"/>
</dbReference>
<evidence type="ECO:0000256" key="6">
    <source>
        <dbReference type="ARBA" id="ARBA00022723"/>
    </source>
</evidence>
<dbReference type="KEGG" id="saal:L336_0483"/>
<evidence type="ECO:0000256" key="4">
    <source>
        <dbReference type="ARBA" id="ARBA00022692"/>
    </source>
</evidence>
<dbReference type="STRING" id="1332188.L336_0483"/>